<proteinExistence type="inferred from homology"/>
<dbReference type="Gene3D" id="3.90.1480.20">
    <property type="entry name" value="Glycosyl transferase family 29"/>
    <property type="match status" value="1"/>
</dbReference>
<dbReference type="GO" id="GO:0032580">
    <property type="term" value="C:Golgi cisterna membrane"/>
    <property type="evidence" value="ECO:0007669"/>
    <property type="project" value="UniProtKB-SubCell"/>
</dbReference>
<comment type="subcellular location">
    <subcellularLocation>
        <location evidence="1">Golgi apparatus</location>
        <location evidence="1">Golgi stack membrane</location>
        <topology evidence="1">Single-pass type II membrane protein</topology>
    </subcellularLocation>
    <subcellularLocation>
        <location evidence="2">Secreted</location>
    </subcellularLocation>
</comment>
<comment type="pathway">
    <text evidence="3">Protein modification; protein glycosylation.</text>
</comment>
<dbReference type="GO" id="GO:0097503">
    <property type="term" value="P:sialylation"/>
    <property type="evidence" value="ECO:0007669"/>
    <property type="project" value="TreeGrafter"/>
</dbReference>
<evidence type="ECO:0000256" key="13">
    <source>
        <dbReference type="ARBA" id="ARBA00023157"/>
    </source>
</evidence>
<evidence type="ECO:0000256" key="20">
    <source>
        <dbReference type="ARBA" id="ARBA00080062"/>
    </source>
</evidence>
<keyword evidence="6 22" id="KW-0328">Glycosyltransferase</keyword>
<evidence type="ECO:0000256" key="3">
    <source>
        <dbReference type="ARBA" id="ARBA00004922"/>
    </source>
</evidence>
<evidence type="ECO:0000256" key="15">
    <source>
        <dbReference type="ARBA" id="ARBA00034249"/>
    </source>
</evidence>
<dbReference type="EMBL" id="GGMS01007438">
    <property type="protein sequence ID" value="MBY76641.1"/>
    <property type="molecule type" value="Transcribed_RNA"/>
</dbReference>
<keyword evidence="8 21" id="KW-0812">Transmembrane</keyword>
<dbReference type="PANTHER" id="PTHR46059:SF1">
    <property type="entry name" value="BETA-GALACTOSIDE ALPHA-2,6-SIALYLTRANSFERASE"/>
    <property type="match status" value="1"/>
</dbReference>
<gene>
    <name evidence="22" type="primary">ST6GAL2</name>
    <name evidence="24" type="synonym">LOC112689894</name>
    <name evidence="22" type="ORF">g.113360</name>
</gene>
<dbReference type="Proteomes" id="UP000694846">
    <property type="component" value="Unplaced"/>
</dbReference>
<feature type="transmembrane region" description="Helical" evidence="21">
    <location>
        <begin position="6"/>
        <end position="27"/>
    </location>
</feature>
<dbReference type="RefSeq" id="XP_025419557.1">
    <property type="nucleotide sequence ID" value="XM_025563772.1"/>
</dbReference>
<dbReference type="Pfam" id="PF00777">
    <property type="entry name" value="Glyco_transf_29"/>
    <property type="match status" value="1"/>
</dbReference>
<evidence type="ECO:0000256" key="9">
    <source>
        <dbReference type="ARBA" id="ARBA00022968"/>
    </source>
</evidence>
<evidence type="ECO:0000256" key="10">
    <source>
        <dbReference type="ARBA" id="ARBA00022989"/>
    </source>
</evidence>
<dbReference type="OrthoDB" id="10264956at2759"/>
<organism evidence="22">
    <name type="scientific">Sipha flava</name>
    <name type="common">yellow sugarcane aphid</name>
    <dbReference type="NCBI Taxonomy" id="143950"/>
    <lineage>
        <taxon>Eukaryota</taxon>
        <taxon>Metazoa</taxon>
        <taxon>Ecdysozoa</taxon>
        <taxon>Arthropoda</taxon>
        <taxon>Hexapoda</taxon>
        <taxon>Insecta</taxon>
        <taxon>Pterygota</taxon>
        <taxon>Neoptera</taxon>
        <taxon>Paraneoptera</taxon>
        <taxon>Hemiptera</taxon>
        <taxon>Sternorrhyncha</taxon>
        <taxon>Aphidomorpha</taxon>
        <taxon>Aphidoidea</taxon>
        <taxon>Aphididae</taxon>
        <taxon>Sipha</taxon>
    </lineage>
</organism>
<dbReference type="AlphaFoldDB" id="A0A2S2QG28"/>
<evidence type="ECO:0000256" key="21">
    <source>
        <dbReference type="SAM" id="Phobius"/>
    </source>
</evidence>
<evidence type="ECO:0000256" key="16">
    <source>
        <dbReference type="ARBA" id="ARBA00034329"/>
    </source>
</evidence>
<comment type="catalytic activity">
    <reaction evidence="15">
        <text>a beta-D-galactoside + CMP-N-acetyl-beta-neuraminate = an N-acetyl-alpha-neuraminyl-(2-&gt;6)-beta-D-galactosyl derivative + CMP + H(+)</text>
        <dbReference type="Rhea" id="RHEA:52104"/>
        <dbReference type="ChEBI" id="CHEBI:15378"/>
        <dbReference type="ChEBI" id="CHEBI:28034"/>
        <dbReference type="ChEBI" id="CHEBI:57812"/>
        <dbReference type="ChEBI" id="CHEBI:60377"/>
        <dbReference type="ChEBI" id="CHEBI:136398"/>
        <dbReference type="EC" id="2.4.3.1"/>
    </reaction>
</comment>
<dbReference type="GO" id="GO:0003835">
    <property type="term" value="F:beta-galactoside alpha-2,6-sialyltransferase activity"/>
    <property type="evidence" value="ECO:0007669"/>
    <property type="project" value="UniProtKB-EC"/>
</dbReference>
<keyword evidence="11" id="KW-0333">Golgi apparatus</keyword>
<dbReference type="CDD" id="cd23968">
    <property type="entry name" value="GT29_ST6GAL1_2"/>
    <property type="match status" value="1"/>
</dbReference>
<evidence type="ECO:0000256" key="7">
    <source>
        <dbReference type="ARBA" id="ARBA00022679"/>
    </source>
</evidence>
<evidence type="ECO:0000256" key="19">
    <source>
        <dbReference type="ARBA" id="ARBA00076676"/>
    </source>
</evidence>
<reference evidence="24" key="2">
    <citation type="submission" date="2025-04" db="UniProtKB">
        <authorList>
            <consortium name="RefSeq"/>
        </authorList>
    </citation>
    <scope>IDENTIFICATION</scope>
    <source>
        <tissue evidence="24">Whole body</tissue>
    </source>
</reference>
<evidence type="ECO:0000256" key="12">
    <source>
        <dbReference type="ARBA" id="ARBA00023136"/>
    </source>
</evidence>
<keyword evidence="12 21" id="KW-0472">Membrane</keyword>
<name>A0A2S2QG28_9HEMI</name>
<keyword evidence="5" id="KW-0964">Secreted</keyword>
<evidence type="ECO:0000256" key="4">
    <source>
        <dbReference type="ARBA" id="ARBA00006003"/>
    </source>
</evidence>
<evidence type="ECO:0000256" key="17">
    <source>
        <dbReference type="ARBA" id="ARBA00069321"/>
    </source>
</evidence>
<comment type="similarity">
    <text evidence="4">Belongs to the glycosyltransferase 29 family.</text>
</comment>
<evidence type="ECO:0000256" key="11">
    <source>
        <dbReference type="ARBA" id="ARBA00023034"/>
    </source>
</evidence>
<keyword evidence="7 22" id="KW-0808">Transferase</keyword>
<evidence type="ECO:0000256" key="8">
    <source>
        <dbReference type="ARBA" id="ARBA00022692"/>
    </source>
</evidence>
<evidence type="ECO:0000313" key="23">
    <source>
        <dbReference type="Proteomes" id="UP000694846"/>
    </source>
</evidence>
<dbReference type="InterPro" id="IPR038578">
    <property type="entry name" value="GT29-like_sf"/>
</dbReference>
<dbReference type="GO" id="GO:0005576">
    <property type="term" value="C:extracellular region"/>
    <property type="evidence" value="ECO:0007669"/>
    <property type="project" value="UniProtKB-SubCell"/>
</dbReference>
<evidence type="ECO:0000256" key="18">
    <source>
        <dbReference type="ARBA" id="ARBA00076526"/>
    </source>
</evidence>
<keyword evidence="14" id="KW-0325">Glycoprotein</keyword>
<keyword evidence="13" id="KW-1015">Disulfide bond</keyword>
<dbReference type="PANTHER" id="PTHR46059">
    <property type="entry name" value="BETA-GALACTOSIDE ALPHA-2,6-SIALYLTRANSFERASE"/>
    <property type="match status" value="1"/>
</dbReference>
<dbReference type="InterPro" id="IPR001675">
    <property type="entry name" value="Glyco_trans_29"/>
</dbReference>
<evidence type="ECO:0000256" key="1">
    <source>
        <dbReference type="ARBA" id="ARBA00004447"/>
    </source>
</evidence>
<evidence type="ECO:0000256" key="5">
    <source>
        <dbReference type="ARBA" id="ARBA00022525"/>
    </source>
</evidence>
<dbReference type="FunFam" id="3.90.1480.20:FF:000012">
    <property type="entry name" value="ST6 beta-galactoside alpha-2,6-sialyltransferase 1"/>
    <property type="match status" value="1"/>
</dbReference>
<accession>A0A2S2QG28</accession>
<protein>
    <recommendedName>
        <fullName evidence="17">Beta-galactoside alpha-2,6-sialyltransferase 1</fullName>
        <ecNumber evidence="16">2.4.3.1</ecNumber>
    </recommendedName>
    <alternativeName>
        <fullName evidence="20">CMP-N-acetylneuraminate-beta-galactosamide-alpha-2,6-sialyltransferase 1</fullName>
    </alternativeName>
    <alternativeName>
        <fullName evidence="19">ST6Gal I</fullName>
    </alternativeName>
    <alternativeName>
        <fullName evidence="18">Sialyltransferase 1</fullName>
    </alternativeName>
</protein>
<keyword evidence="23" id="KW-1185">Reference proteome</keyword>
<reference evidence="22" key="1">
    <citation type="submission" date="2018-04" db="EMBL/GenBank/DDBJ databases">
        <title>Transcriptome assembly of Sipha flava.</title>
        <authorList>
            <person name="Scully E.D."/>
            <person name="Geib S.M."/>
            <person name="Palmer N.A."/>
            <person name="Koch K."/>
            <person name="Bradshaw J."/>
            <person name="Heng-Moss T."/>
            <person name="Sarath G."/>
        </authorList>
    </citation>
    <scope>NUCLEOTIDE SEQUENCE</scope>
</reference>
<evidence type="ECO:0000313" key="24">
    <source>
        <dbReference type="RefSeq" id="XP_025419557.1"/>
    </source>
</evidence>
<dbReference type="EC" id="2.4.3.1" evidence="16"/>
<evidence type="ECO:0000256" key="14">
    <source>
        <dbReference type="ARBA" id="ARBA00023180"/>
    </source>
</evidence>
<keyword evidence="9" id="KW-0735">Signal-anchor</keyword>
<evidence type="ECO:0000313" key="22">
    <source>
        <dbReference type="EMBL" id="MBY76641.1"/>
    </source>
</evidence>
<sequence length="403" mass="46791">MRSVALTVWFFLNVVMLGMCGYIYLLWLQYWRQISVKNHHPQELTYTQQQPYAEYYDEGDYTTIHPKNGNPLMRVSETHLDKTEKIRLFNFKNKIIARLRQVVMKENSNYGSAKDENPYNVPYRPQAPSNVKSDWVCDMASAVEGFRTLESADVEHRVLAQSIPDTPLFGDDEVFGTCAIISNAATLRNSNLGYLIDQHDLVLRFNNAPTKGYEKDVGSKTTIRILNSQVVTKPQFQFLSSPLYKRLKLLMWDPSNYTSSVNEWIKNPEHNFKKNYISFREANPRSNFHIVHPQYLWRLWDYIQDHTTAHIRRNPPSSGFLGLAMLLPRCSVVNMFEFIPSERMTHRCHYYHEKVDVTCTFGIWHPLAAEKLLMLAANTMTDQTVFHTGFLSIPGYKSPLCAL</sequence>
<evidence type="ECO:0000256" key="6">
    <source>
        <dbReference type="ARBA" id="ARBA00022676"/>
    </source>
</evidence>
<keyword evidence="10 21" id="KW-1133">Transmembrane helix</keyword>
<evidence type="ECO:0000256" key="2">
    <source>
        <dbReference type="ARBA" id="ARBA00004613"/>
    </source>
</evidence>